<dbReference type="Proteomes" id="UP000694044">
    <property type="component" value="Unassembled WGS sequence"/>
</dbReference>
<dbReference type="GO" id="GO:0000139">
    <property type="term" value="C:Golgi membrane"/>
    <property type="evidence" value="ECO:0007669"/>
    <property type="project" value="UniProtKB-SubCell"/>
</dbReference>
<dbReference type="Pfam" id="PF08318">
    <property type="entry name" value="COG4_m"/>
    <property type="match status" value="1"/>
</dbReference>
<protein>
    <recommendedName>
        <fullName evidence="3">Conserved oligomeric Golgi complex subunit 4</fullName>
    </recommendedName>
    <alternativeName>
        <fullName evidence="8">Component of oligomeric Golgi complex 4</fullName>
    </alternativeName>
</protein>
<comment type="caution">
    <text evidence="11">The sequence shown here is derived from an EMBL/GenBank/DDBJ whole genome shotgun (WGS) entry which is preliminary data.</text>
</comment>
<dbReference type="InterPro" id="IPR048682">
    <property type="entry name" value="COG4"/>
</dbReference>
<name>A0A8T1VT02_9STRA</name>
<dbReference type="Pfam" id="PF20662">
    <property type="entry name" value="COG4_C"/>
    <property type="match status" value="1"/>
</dbReference>
<feature type="domain" description="COG4 transport protein middle alpha-helical bundle" evidence="10">
    <location>
        <begin position="158"/>
        <end position="512"/>
    </location>
</feature>
<dbReference type="GO" id="GO:0015031">
    <property type="term" value="P:protein transport"/>
    <property type="evidence" value="ECO:0007669"/>
    <property type="project" value="UniProtKB-KW"/>
</dbReference>
<comment type="similarity">
    <text evidence="2">Belongs to the COG4 family.</text>
</comment>
<dbReference type="PANTHER" id="PTHR24016:SF0">
    <property type="entry name" value="CONSERVED OLIGOMERIC GOLGI COMPLEX SUBUNIT 4"/>
    <property type="match status" value="1"/>
</dbReference>
<evidence type="ECO:0000313" key="12">
    <source>
        <dbReference type="Proteomes" id="UP000694044"/>
    </source>
</evidence>
<organism evidence="11 12">
    <name type="scientific">Phytophthora pseudosyringae</name>
    <dbReference type="NCBI Taxonomy" id="221518"/>
    <lineage>
        <taxon>Eukaryota</taxon>
        <taxon>Sar</taxon>
        <taxon>Stramenopiles</taxon>
        <taxon>Oomycota</taxon>
        <taxon>Peronosporomycetes</taxon>
        <taxon>Peronosporales</taxon>
        <taxon>Peronosporaceae</taxon>
        <taxon>Phytophthora</taxon>
    </lineage>
</organism>
<dbReference type="OrthoDB" id="47059at2759"/>
<proteinExistence type="inferred from homology"/>
<keyword evidence="4" id="KW-0813">Transport</keyword>
<evidence type="ECO:0000256" key="7">
    <source>
        <dbReference type="ARBA" id="ARBA00023136"/>
    </source>
</evidence>
<feature type="compositionally biased region" description="Polar residues" evidence="9">
    <location>
        <begin position="302"/>
        <end position="325"/>
    </location>
</feature>
<keyword evidence="12" id="KW-1185">Reference proteome</keyword>
<sequence>MGAPRRGKQQLELHAALVAQLAAVKQRQQLLREECSAFAKAPAAPEKAAAQRSLRSLRQLTPDVTVLCAQTGAVVERVANANDVAEKMTREVRHLDVIQSRLGVALEQSAQLLTLRNALAGIRRAMQQQRYPEAAAILQKLKNIEQQMPLDVADKLRVDTIENDLKGVIEGAFDEGLRAGDSRKVQTYAPLFQVVGKEYEEHGLVMLLEHVHKALEQALKTEGDPRVGVFSTQELITHLAEVFNQVAQEAQQHAGLLSQCFERVHGPERFVAKLYTLGEQSAVAVLNAYMAQRKFHDRITNGVQLGSPTSAAPLSPSNRSGSNRGMLSAPGSPRDDGVAVMNEQLNEMALVIQHTQTYERFMRSRVASEAEDGGNDKENEQVDDDRGAAIPMLPPIQESELGKTVQEMAGFYCFFENALLNQAAEKAFQWEELHFSSGDGNSGGAKVGRMDSDDGLVCFPISSAIDEIFYVARNSGLRALATGHVDCAAGVLNMINTVLRDVVGDTMRSRIRHMSTSAKMDSAPGGDAASLLAASSAQLRDQMQQQFAKLSKTVGPVGGVNTGENAGQTPEQRKEHAPDVVLNSLEVTSGYIAQLKGEFEHELPEAFPEVPQHIMTCLNALEDASAELQQLLLASRKKLIKLLEPKIASYLNNLLSSSSSASSAASALAASATALSSSGSSSARRNPVQYELTEVMFTFNEANDPFAHAFVRGLRSLLAAFRGNLSCSNYRAIVQGIAVYSAVQLESWFLSRATRVNQLGALQFDKDVRVISTFLSGEGGAGEEVREAFATLTQLSEVLNVDTPQDVVDVYGRRRRGVAWTLPAARVKEVLSRRVEFADASINKLVLK</sequence>
<dbReference type="Pfam" id="PF20663">
    <property type="entry name" value="COG4_N"/>
    <property type="match status" value="1"/>
</dbReference>
<dbReference type="PANTHER" id="PTHR24016">
    <property type="entry name" value="CONSERVED OLIGOMERIC GOLGI COMPLEX SUBUNIT 4"/>
    <property type="match status" value="1"/>
</dbReference>
<evidence type="ECO:0000256" key="4">
    <source>
        <dbReference type="ARBA" id="ARBA00022448"/>
    </source>
</evidence>
<dbReference type="EMBL" id="JAGDFM010000144">
    <property type="protein sequence ID" value="KAG7384562.1"/>
    <property type="molecule type" value="Genomic_DNA"/>
</dbReference>
<evidence type="ECO:0000256" key="9">
    <source>
        <dbReference type="SAM" id="MobiDB-lite"/>
    </source>
</evidence>
<evidence type="ECO:0000256" key="6">
    <source>
        <dbReference type="ARBA" id="ARBA00023034"/>
    </source>
</evidence>
<dbReference type="InterPro" id="IPR048680">
    <property type="entry name" value="COG4_N"/>
</dbReference>
<evidence type="ECO:0000256" key="3">
    <source>
        <dbReference type="ARBA" id="ARBA00020975"/>
    </source>
</evidence>
<reference evidence="11" key="1">
    <citation type="submission" date="2021-02" db="EMBL/GenBank/DDBJ databases">
        <authorList>
            <person name="Palmer J.M."/>
        </authorList>
    </citation>
    <scope>NUCLEOTIDE SEQUENCE</scope>
    <source>
        <strain evidence="11">SCRP734</strain>
    </source>
</reference>
<evidence type="ECO:0000256" key="5">
    <source>
        <dbReference type="ARBA" id="ARBA00022927"/>
    </source>
</evidence>
<evidence type="ECO:0000256" key="8">
    <source>
        <dbReference type="ARBA" id="ARBA00031340"/>
    </source>
</evidence>
<evidence type="ECO:0000259" key="10">
    <source>
        <dbReference type="SMART" id="SM00762"/>
    </source>
</evidence>
<keyword evidence="5" id="KW-0653">Protein transport</keyword>
<dbReference type="InterPro" id="IPR048684">
    <property type="entry name" value="COG4_C"/>
</dbReference>
<dbReference type="SMART" id="SM00762">
    <property type="entry name" value="Cog4"/>
    <property type="match status" value="1"/>
</dbReference>
<keyword evidence="7" id="KW-0472">Membrane</keyword>
<dbReference type="AlphaFoldDB" id="A0A8T1VT02"/>
<evidence type="ECO:0000313" key="11">
    <source>
        <dbReference type="EMBL" id="KAG7384562.1"/>
    </source>
</evidence>
<feature type="region of interest" description="Disordered" evidence="9">
    <location>
        <begin position="302"/>
        <end position="337"/>
    </location>
</feature>
<keyword evidence="6" id="KW-0333">Golgi apparatus</keyword>
<gene>
    <name evidence="11" type="primary">COG4_1</name>
    <name evidence="11" type="ORF">PHYPSEUDO_002462</name>
</gene>
<evidence type="ECO:0000256" key="1">
    <source>
        <dbReference type="ARBA" id="ARBA00004395"/>
    </source>
</evidence>
<comment type="subcellular location">
    <subcellularLocation>
        <location evidence="1">Golgi apparatus membrane</location>
        <topology evidence="1">Peripheral membrane protein</topology>
    </subcellularLocation>
</comment>
<evidence type="ECO:0000256" key="2">
    <source>
        <dbReference type="ARBA" id="ARBA00009215"/>
    </source>
</evidence>
<dbReference type="InterPro" id="IPR013167">
    <property type="entry name" value="COG4_M"/>
</dbReference>
<accession>A0A8T1VT02</accession>